<proteinExistence type="predicted"/>
<keyword evidence="1" id="KW-1133">Transmembrane helix</keyword>
<comment type="caution">
    <text evidence="3">The sequence shown here is derived from an EMBL/GenBank/DDBJ whole genome shotgun (WGS) entry which is preliminary data.</text>
</comment>
<sequence length="190" mass="21957">MAEEFDSRISIGFSFWLLRYVILYFLNGFEVIGVKSFTESLLLFFFVFFAFFIGSFLNDLIVRGYIFGHLKDKVNGKWIFIISILIYTLDDSWNEGFSVSNTIFSLILELSLTYAFYRTQSIWANTGIHWGLNVCYGIFNGMLGSTDGGIFITVNNPSPSLLIELISYIIPLLMFLFLYAFRKILIKNRP</sequence>
<dbReference type="InterPro" id="IPR003675">
    <property type="entry name" value="Rce1/LyrA-like_dom"/>
</dbReference>
<evidence type="ECO:0000313" key="4">
    <source>
        <dbReference type="Proteomes" id="UP001389717"/>
    </source>
</evidence>
<dbReference type="EC" id="3.4.-.-" evidence="3"/>
<evidence type="ECO:0000313" key="3">
    <source>
        <dbReference type="EMBL" id="MEL3971185.1"/>
    </source>
</evidence>
<evidence type="ECO:0000256" key="1">
    <source>
        <dbReference type="SAM" id="Phobius"/>
    </source>
</evidence>
<keyword evidence="3" id="KW-0378">Hydrolase</keyword>
<feature type="transmembrane region" description="Helical" evidence="1">
    <location>
        <begin position="96"/>
        <end position="117"/>
    </location>
</feature>
<feature type="transmembrane region" description="Helical" evidence="1">
    <location>
        <begin position="9"/>
        <end position="29"/>
    </location>
</feature>
<evidence type="ECO:0000259" key="2">
    <source>
        <dbReference type="Pfam" id="PF02517"/>
    </source>
</evidence>
<feature type="transmembrane region" description="Helical" evidence="1">
    <location>
        <begin position="160"/>
        <end position="181"/>
    </location>
</feature>
<organism evidence="3 4">
    <name type="scientific">Rossellomorea oryzaecorticis</name>
    <dbReference type="NCBI Taxonomy" id="1396505"/>
    <lineage>
        <taxon>Bacteria</taxon>
        <taxon>Bacillati</taxon>
        <taxon>Bacillota</taxon>
        <taxon>Bacilli</taxon>
        <taxon>Bacillales</taxon>
        <taxon>Bacillaceae</taxon>
        <taxon>Rossellomorea</taxon>
    </lineage>
</organism>
<keyword evidence="1" id="KW-0812">Transmembrane</keyword>
<keyword evidence="4" id="KW-1185">Reference proteome</keyword>
<reference evidence="3 4" key="1">
    <citation type="submission" date="2024-04" db="EMBL/GenBank/DDBJ databases">
        <title>Bacillus oryzaecorticis sp. nov., a moderately halophilic bacterium isolated from rice husks.</title>
        <authorList>
            <person name="Zhu H.-S."/>
        </authorList>
    </citation>
    <scope>NUCLEOTIDE SEQUENCE [LARGE SCALE GENOMIC DNA]</scope>
    <source>
        <strain evidence="3 4">ZC255</strain>
    </source>
</reference>
<protein>
    <submittedName>
        <fullName evidence="3">CPBP family intramembrane glutamic endopeptidase</fullName>
        <ecNumber evidence="3">3.4.-.-</ecNumber>
    </submittedName>
</protein>
<name>A0ABU9K543_9BACI</name>
<dbReference type="RefSeq" id="WP_341980154.1">
    <property type="nucleotide sequence ID" value="NZ_JBBYAF010000003.1"/>
</dbReference>
<dbReference type="EMBL" id="JBBYAF010000003">
    <property type="protein sequence ID" value="MEL3971185.1"/>
    <property type="molecule type" value="Genomic_DNA"/>
</dbReference>
<feature type="transmembrane region" description="Helical" evidence="1">
    <location>
        <begin position="129"/>
        <end position="154"/>
    </location>
</feature>
<accession>A0ABU9K543</accession>
<gene>
    <name evidence="3" type="ORF">AAEO50_02745</name>
</gene>
<dbReference type="GO" id="GO:0016787">
    <property type="term" value="F:hydrolase activity"/>
    <property type="evidence" value="ECO:0007669"/>
    <property type="project" value="UniProtKB-KW"/>
</dbReference>
<feature type="transmembrane region" description="Helical" evidence="1">
    <location>
        <begin position="41"/>
        <end position="62"/>
    </location>
</feature>
<keyword evidence="1" id="KW-0472">Membrane</keyword>
<feature type="domain" description="CAAX prenyl protease 2/Lysostaphin resistance protein A-like" evidence="2">
    <location>
        <begin position="43"/>
        <end position="134"/>
    </location>
</feature>
<dbReference type="Pfam" id="PF02517">
    <property type="entry name" value="Rce1-like"/>
    <property type="match status" value="1"/>
</dbReference>
<dbReference type="Proteomes" id="UP001389717">
    <property type="component" value="Unassembled WGS sequence"/>
</dbReference>